<evidence type="ECO:0000313" key="1">
    <source>
        <dbReference type="EMBL" id="PFH45172.1"/>
    </source>
</evidence>
<protein>
    <submittedName>
        <fullName evidence="1">Uncharacterized protein</fullName>
    </submittedName>
</protein>
<reference evidence="1 2" key="1">
    <citation type="submission" date="2014-02" db="EMBL/GenBank/DDBJ databases">
        <title>Transposable element dynamics among asymbiotic and ectomycorrhizal Amanita fungi.</title>
        <authorList>
            <consortium name="DOE Joint Genome Institute"/>
            <person name="Hess J."/>
            <person name="Skrede I."/>
            <person name="Wolfe B."/>
            <person name="LaButti K."/>
            <person name="Ohm R.A."/>
            <person name="Grigoriev I.V."/>
            <person name="Pringle A."/>
        </authorList>
    </citation>
    <scope>NUCLEOTIDE SEQUENCE [LARGE SCALE GENOMIC DNA]</scope>
    <source>
        <strain evidence="1 2">SKay4041</strain>
    </source>
</reference>
<name>A0A2A9NBU4_9AGAR</name>
<evidence type="ECO:0000313" key="2">
    <source>
        <dbReference type="Proteomes" id="UP000242287"/>
    </source>
</evidence>
<organism evidence="1 2">
    <name type="scientific">Amanita thiersii Skay4041</name>
    <dbReference type="NCBI Taxonomy" id="703135"/>
    <lineage>
        <taxon>Eukaryota</taxon>
        <taxon>Fungi</taxon>
        <taxon>Dikarya</taxon>
        <taxon>Basidiomycota</taxon>
        <taxon>Agaricomycotina</taxon>
        <taxon>Agaricomycetes</taxon>
        <taxon>Agaricomycetidae</taxon>
        <taxon>Agaricales</taxon>
        <taxon>Pluteineae</taxon>
        <taxon>Amanitaceae</taxon>
        <taxon>Amanita</taxon>
    </lineage>
</organism>
<dbReference type="STRING" id="703135.A0A2A9NBU4"/>
<dbReference type="AlphaFoldDB" id="A0A2A9NBU4"/>
<keyword evidence="2" id="KW-1185">Reference proteome</keyword>
<sequence>WVTRRIWNESKPEALRTLQQYSHNKWIMEVMDSLIEELNAMNVPNKNNALMAIYELKQKPTVVRTTGSNQTDIKCIISMTDTLQSFEVKALLDSGCTG</sequence>
<gene>
    <name evidence="1" type="ORF">AMATHDRAFT_103170</name>
</gene>
<accession>A0A2A9NBU4</accession>
<proteinExistence type="predicted"/>
<dbReference type="OrthoDB" id="3267566at2759"/>
<dbReference type="EMBL" id="KZ302517">
    <property type="protein sequence ID" value="PFH45172.1"/>
    <property type="molecule type" value="Genomic_DNA"/>
</dbReference>
<feature type="non-terminal residue" evidence="1">
    <location>
        <position position="1"/>
    </location>
</feature>
<dbReference type="Proteomes" id="UP000242287">
    <property type="component" value="Unassembled WGS sequence"/>
</dbReference>
<feature type="non-terminal residue" evidence="1">
    <location>
        <position position="98"/>
    </location>
</feature>